<dbReference type="EMBL" id="CP008743">
    <property type="protein sequence ID" value="ARN84403.1"/>
    <property type="molecule type" value="Genomic_DNA"/>
</dbReference>
<evidence type="ECO:0008006" key="4">
    <source>
        <dbReference type="Google" id="ProtNLM"/>
    </source>
</evidence>
<dbReference type="RefSeq" id="WP_085783791.1">
    <property type="nucleotide sequence ID" value="NZ_CP008743.1"/>
</dbReference>
<reference evidence="2 3" key="1">
    <citation type="submission" date="2014-06" db="EMBL/GenBank/DDBJ databases">
        <title>The genome of the endonuclear symbiont Nucleicultrix amoebiphila.</title>
        <authorList>
            <person name="Schulz F."/>
            <person name="Horn M."/>
        </authorList>
    </citation>
    <scope>NUCLEOTIDE SEQUENCE [LARGE SCALE GENOMIC DNA]</scope>
    <source>
        <strain evidence="2 3">FS5</strain>
    </source>
</reference>
<proteinExistence type="predicted"/>
<protein>
    <recommendedName>
        <fullName evidence="4">Flagellar basal body rod protein FlgB</fullName>
    </recommendedName>
</protein>
<accession>A0A1W6N3K3</accession>
<feature type="compositionally biased region" description="Basic and acidic residues" evidence="1">
    <location>
        <begin position="56"/>
        <end position="66"/>
    </location>
</feature>
<name>A0A1W6N3K3_9PROT</name>
<feature type="region of interest" description="Disordered" evidence="1">
    <location>
        <begin position="45"/>
        <end position="74"/>
    </location>
</feature>
<organism evidence="2 3">
    <name type="scientific">Candidatus Nucleicultrix amoebiphila FS5</name>
    <dbReference type="NCBI Taxonomy" id="1414854"/>
    <lineage>
        <taxon>Bacteria</taxon>
        <taxon>Pseudomonadati</taxon>
        <taxon>Pseudomonadota</taxon>
        <taxon>Alphaproteobacteria</taxon>
        <taxon>Holosporales</taxon>
        <taxon>Candidatus Nucleicultricaceae</taxon>
        <taxon>Candidatus Nucleicultrix</taxon>
    </lineage>
</organism>
<gene>
    <name evidence="2" type="ORF">GQ61_02645</name>
</gene>
<sequence>MADVFKVTSTKLRMLEEQKIVAADNITRSSLPGAKTKTINFKGVLHSGQEAPNDPHTLKKTNDKHLGSNSGYYTTTVGPHHVQAQVSLSNNSIDAHEQMAKFDQAATDYYKTLNILQTNLNRYKMILSSGK</sequence>
<dbReference type="Proteomes" id="UP000237351">
    <property type="component" value="Chromosome"/>
</dbReference>
<evidence type="ECO:0000313" key="2">
    <source>
        <dbReference type="EMBL" id="ARN84403.1"/>
    </source>
</evidence>
<dbReference type="AlphaFoldDB" id="A0A1W6N3K3"/>
<evidence type="ECO:0000313" key="3">
    <source>
        <dbReference type="Proteomes" id="UP000237351"/>
    </source>
</evidence>
<keyword evidence="3" id="KW-1185">Reference proteome</keyword>
<dbReference type="KEGG" id="naf:GQ61_02645"/>
<dbReference type="OrthoDB" id="9788334at2"/>
<dbReference type="STRING" id="1414854.GQ61_02645"/>
<evidence type="ECO:0000256" key="1">
    <source>
        <dbReference type="SAM" id="MobiDB-lite"/>
    </source>
</evidence>